<comment type="similarity">
    <text evidence="9 11">Belongs to the adenylosuccinate synthetase family.</text>
</comment>
<keyword evidence="6 9" id="KW-0658">Purine biosynthesis</keyword>
<comment type="caution">
    <text evidence="13">The sequence shown here is derived from an EMBL/GenBank/DDBJ whole genome shotgun (WGS) entry which is preliminary data.</text>
</comment>
<feature type="binding site" evidence="9">
    <location>
        <position position="41"/>
    </location>
    <ligand>
        <name>Mg(2+)</name>
        <dbReference type="ChEBI" id="CHEBI:18420"/>
    </ligand>
</feature>
<comment type="function">
    <text evidence="1">Plays an important role in the de novo pathway and in the salvage pathway of purine nucleotide biosynthesis. Catalyzes the first committed step in the biosynthesis of AMP from IMP.</text>
</comment>
<evidence type="ECO:0000256" key="10">
    <source>
        <dbReference type="PROSITE-ProRule" id="PRU10134"/>
    </source>
</evidence>
<evidence type="ECO:0000256" key="6">
    <source>
        <dbReference type="ARBA" id="ARBA00022755"/>
    </source>
</evidence>
<comment type="function">
    <text evidence="9">Plays an important role in the de novo pathway and in the salvage pathway of purine nucleotide biosynthesis. Catalyzes the first commited step in the biosynthesis of AMP from IMP.</text>
</comment>
<feature type="compositionally biased region" description="Polar residues" evidence="12">
    <location>
        <begin position="294"/>
        <end position="307"/>
    </location>
</feature>
<comment type="cofactor">
    <cofactor evidence="9">
        <name>Mg(2+)</name>
        <dbReference type="ChEBI" id="CHEBI:18420"/>
    </cofactor>
    <text evidence="9">Binds 1 Mg(2+) ion per subunit.</text>
</comment>
<gene>
    <name evidence="13" type="ORF">HO133_002258</name>
</gene>
<keyword evidence="4 9" id="KW-0479">Metal-binding</keyword>
<accession>A0A8H6FB46</accession>
<comment type="subunit">
    <text evidence="2 9">Homodimer.</text>
</comment>
<dbReference type="Gene3D" id="3.90.170.10">
    <property type="entry name" value="Adenylosuccinate Synthetase, subunit A, domain 3"/>
    <property type="match status" value="2"/>
</dbReference>
<dbReference type="SUPFAM" id="SSF52540">
    <property type="entry name" value="P-loop containing nucleoside triphosphate hydrolases"/>
    <property type="match status" value="2"/>
</dbReference>
<comment type="caution">
    <text evidence="9">Lacks conserved residue(s) required for the propagation of feature annotation.</text>
</comment>
<dbReference type="HAMAP" id="MF_00011">
    <property type="entry name" value="Adenylosucc_synth"/>
    <property type="match status" value="1"/>
</dbReference>
<comment type="subcellular location">
    <subcellularLocation>
        <location evidence="9">Cytoplasm</location>
    </subcellularLocation>
</comment>
<dbReference type="AlphaFoldDB" id="A0A8H6FB46"/>
<evidence type="ECO:0000256" key="8">
    <source>
        <dbReference type="ARBA" id="ARBA00023134"/>
    </source>
</evidence>
<evidence type="ECO:0000313" key="13">
    <source>
        <dbReference type="EMBL" id="KAF6221403.1"/>
    </source>
</evidence>
<feature type="active site" description="Proton acceptor" evidence="9">
    <location>
        <position position="12"/>
    </location>
</feature>
<dbReference type="InterPro" id="IPR033128">
    <property type="entry name" value="Adenylosuccin_syn_Lys_AS"/>
</dbReference>
<comment type="catalytic activity">
    <reaction evidence="9 11">
        <text>IMP + L-aspartate + GTP = N(6)-(1,2-dicarboxyethyl)-AMP + GDP + phosphate + 2 H(+)</text>
        <dbReference type="Rhea" id="RHEA:15753"/>
        <dbReference type="ChEBI" id="CHEBI:15378"/>
        <dbReference type="ChEBI" id="CHEBI:29991"/>
        <dbReference type="ChEBI" id="CHEBI:37565"/>
        <dbReference type="ChEBI" id="CHEBI:43474"/>
        <dbReference type="ChEBI" id="CHEBI:57567"/>
        <dbReference type="ChEBI" id="CHEBI:58053"/>
        <dbReference type="ChEBI" id="CHEBI:58189"/>
        <dbReference type="EC" id="6.3.4.4"/>
    </reaction>
</comment>
<dbReference type="PANTHER" id="PTHR11846:SF0">
    <property type="entry name" value="ADENYLOSUCCINATE SYNTHETASE"/>
    <property type="match status" value="1"/>
</dbReference>
<comment type="pathway">
    <text evidence="9 11">Purine metabolism; AMP biosynthesis via de novo pathway; AMP from IMP: step 1/2.</text>
</comment>
<keyword evidence="8 9" id="KW-0342">GTP-binding</keyword>
<evidence type="ECO:0000256" key="4">
    <source>
        <dbReference type="ARBA" id="ARBA00022723"/>
    </source>
</evidence>
<evidence type="ECO:0000256" key="5">
    <source>
        <dbReference type="ARBA" id="ARBA00022741"/>
    </source>
</evidence>
<dbReference type="InterPro" id="IPR042111">
    <property type="entry name" value="Adenylosuccinate_synth_dom3"/>
</dbReference>
<feature type="binding site" evidence="9">
    <location>
        <position position="95"/>
    </location>
    <ligand>
        <name>IMP</name>
        <dbReference type="ChEBI" id="CHEBI:58053"/>
    </ligand>
</feature>
<dbReference type="InterPro" id="IPR042110">
    <property type="entry name" value="Adenylosuccinate_synth_dom2"/>
</dbReference>
<feature type="active site" evidence="10">
    <location>
        <position position="106"/>
    </location>
</feature>
<evidence type="ECO:0000256" key="7">
    <source>
        <dbReference type="ARBA" id="ARBA00022842"/>
    </source>
</evidence>
<feature type="binding site" evidence="9">
    <location>
        <begin position="423"/>
        <end position="425"/>
    </location>
    <ligand>
        <name>GTP</name>
        <dbReference type="ChEBI" id="CHEBI:37565"/>
    </ligand>
</feature>
<feature type="region of interest" description="Disordered" evidence="12">
    <location>
        <begin position="281"/>
        <end position="307"/>
    </location>
</feature>
<sequence>MGTIILGSQWGDEGKGKLTDRLLNEFSFDVCARATGGHNAGHSVRTGGQTYSFHLLPSGLVNPNTDNLIGSGVVFSSAVDGLSEEELGTNQIGTTKRGIGPAYSTKAARDGLRVIDLYHESFEQKLRLLAEGYRKRYGELLKYSVEDEIQRFKIYKEQLRPYVVDAVEYMKVIRENKLSMLVESSQALMLDLDYGSYPFCTATPCSIGGCIQGLALNPFEIRNIIGVVKAYSTRVGAGMFPTEQGGDIGKMLQEIGGEINLPPSSSGPQYTGTTERDTVLVGSGVGTTDRGITMNESSINAGSGSDYNPNVRRSIGVAGEDVSNTRDTGFTGGTSSGYNPNTRIGRDNITSDTDLNDDEGMIAEGSASQIGSGYDTIIRGAEMTSRETGSGLTDNDSGMGSGYGPATRDTGLTGDYTSLNLTKLDVLDTFPIIRVAIAYITPDGEKISSFPADLSLLAKCTVEYKDFQGWQSSTKGVRIWNQLPFQAQEYIKFIESSIGTKIVYIGTGQDREDMIFRE</sequence>
<dbReference type="Gene3D" id="1.10.300.10">
    <property type="entry name" value="Adenylosuccinate Synthetase, subunit A, domain 2"/>
    <property type="match status" value="1"/>
</dbReference>
<feature type="binding site" evidence="9">
    <location>
        <begin position="11"/>
        <end position="17"/>
    </location>
    <ligand>
        <name>GTP</name>
        <dbReference type="ChEBI" id="CHEBI:37565"/>
    </ligand>
</feature>
<dbReference type="GO" id="GO:0000287">
    <property type="term" value="F:magnesium ion binding"/>
    <property type="evidence" value="ECO:0007669"/>
    <property type="project" value="UniProtKB-UniRule"/>
</dbReference>
<dbReference type="RefSeq" id="XP_037150838.1">
    <property type="nucleotide sequence ID" value="XM_037293185.1"/>
</dbReference>
<feature type="binding site" evidence="9">
    <location>
        <position position="12"/>
    </location>
    <ligand>
        <name>Mg(2+)</name>
        <dbReference type="ChEBI" id="CHEBI:18420"/>
    </ligand>
</feature>
<evidence type="ECO:0000256" key="11">
    <source>
        <dbReference type="RuleBase" id="RU000520"/>
    </source>
</evidence>
<keyword evidence="14" id="KW-1185">Reference proteome</keyword>
<feature type="binding site" evidence="9">
    <location>
        <position position="109"/>
    </location>
    <ligand>
        <name>IMP</name>
        <dbReference type="ChEBI" id="CHEBI:58053"/>
        <note>ligand shared between dimeric partners</note>
    </ligand>
</feature>
<feature type="binding site" evidence="9">
    <location>
        <position position="186"/>
    </location>
    <ligand>
        <name>IMP</name>
        <dbReference type="ChEBI" id="CHEBI:58053"/>
    </ligand>
</feature>
<dbReference type="SMART" id="SM00788">
    <property type="entry name" value="Adenylsucc_synt"/>
    <property type="match status" value="1"/>
</dbReference>
<keyword evidence="3 9" id="KW-0436">Ligase</keyword>
<evidence type="ECO:0000256" key="9">
    <source>
        <dbReference type="HAMAP-Rule" id="MF_03125"/>
    </source>
</evidence>
<dbReference type="GO" id="GO:0044208">
    <property type="term" value="P:'de novo' AMP biosynthetic process"/>
    <property type="evidence" value="ECO:0007669"/>
    <property type="project" value="UniProtKB-UniRule"/>
</dbReference>
<keyword evidence="7 9" id="KW-0460">Magnesium</keyword>
<dbReference type="GO" id="GO:0004019">
    <property type="term" value="F:adenylosuccinate synthase activity"/>
    <property type="evidence" value="ECO:0007669"/>
    <property type="project" value="UniProtKB-UniRule"/>
</dbReference>
<dbReference type="GeneID" id="59330672"/>
<dbReference type="InterPro" id="IPR018220">
    <property type="entry name" value="Adenylosuccin_syn_GTP-bd"/>
</dbReference>
<dbReference type="InterPro" id="IPR027417">
    <property type="entry name" value="P-loop_NTPase"/>
</dbReference>
<dbReference type="UniPathway" id="UPA00075">
    <property type="reaction ID" value="UER00335"/>
</dbReference>
<dbReference type="PANTHER" id="PTHR11846">
    <property type="entry name" value="ADENYLOSUCCINATE SYNTHETASE"/>
    <property type="match status" value="1"/>
</dbReference>
<dbReference type="InterPro" id="IPR001114">
    <property type="entry name" value="Adenylosuccinate_synthetase"/>
</dbReference>
<dbReference type="PROSITE" id="PS00513">
    <property type="entry name" value="ADENYLOSUCCIN_SYN_2"/>
    <property type="match status" value="1"/>
</dbReference>
<evidence type="ECO:0000313" key="14">
    <source>
        <dbReference type="Proteomes" id="UP000593566"/>
    </source>
</evidence>
<feature type="binding site" evidence="9">
    <location>
        <begin position="41"/>
        <end position="43"/>
    </location>
    <ligand>
        <name>GTP</name>
        <dbReference type="ChEBI" id="CHEBI:37565"/>
    </ligand>
</feature>
<dbReference type="EMBL" id="JACCJB010000014">
    <property type="protein sequence ID" value="KAF6221403.1"/>
    <property type="molecule type" value="Genomic_DNA"/>
</dbReference>
<dbReference type="Gene3D" id="3.40.440.10">
    <property type="entry name" value="Adenylosuccinate Synthetase, subunit A, domain 1"/>
    <property type="match status" value="2"/>
</dbReference>
<dbReference type="GO" id="GO:0005737">
    <property type="term" value="C:cytoplasm"/>
    <property type="evidence" value="ECO:0007669"/>
    <property type="project" value="UniProtKB-SubCell"/>
</dbReference>
<proteinExistence type="inferred from homology"/>
<name>A0A8H6FB46_9LECA</name>
<dbReference type="FunFam" id="1.10.300.10:FF:000001">
    <property type="entry name" value="Adenylosuccinate synthetase"/>
    <property type="match status" value="1"/>
</dbReference>
<comment type="function">
    <text evidence="11">Plays an important role in the de novo pathway of purine nucleotide biosynthesis.</text>
</comment>
<dbReference type="PROSITE" id="PS01266">
    <property type="entry name" value="ADENYLOSUCCIN_SYN_1"/>
    <property type="match status" value="1"/>
</dbReference>
<evidence type="ECO:0000256" key="12">
    <source>
        <dbReference type="SAM" id="MobiDB-lite"/>
    </source>
</evidence>
<evidence type="ECO:0000256" key="1">
    <source>
        <dbReference type="ARBA" id="ARBA00003779"/>
    </source>
</evidence>
<keyword evidence="9" id="KW-0963">Cytoplasm</keyword>
<feature type="binding site" evidence="9">
    <location>
        <position position="201"/>
    </location>
    <ligand>
        <name>IMP</name>
        <dbReference type="ChEBI" id="CHEBI:58053"/>
    </ligand>
</feature>
<dbReference type="GO" id="GO:0046040">
    <property type="term" value="P:IMP metabolic process"/>
    <property type="evidence" value="ECO:0007669"/>
    <property type="project" value="TreeGrafter"/>
</dbReference>
<dbReference type="Pfam" id="PF00709">
    <property type="entry name" value="Adenylsucc_synt"/>
    <property type="match status" value="3"/>
</dbReference>
<dbReference type="InterPro" id="IPR042109">
    <property type="entry name" value="Adenylosuccinate_synth_dom1"/>
</dbReference>
<feature type="binding site" evidence="9">
    <location>
        <begin position="12"/>
        <end position="15"/>
    </location>
    <ligand>
        <name>IMP</name>
        <dbReference type="ChEBI" id="CHEBI:58053"/>
    </ligand>
</feature>
<dbReference type="EC" id="6.3.4.4" evidence="9 11"/>
<protein>
    <recommendedName>
        <fullName evidence="9 11">Adenylosuccinate synthetase</fullName>
        <shortName evidence="9">AMPSase</shortName>
        <shortName evidence="9">AdSS</shortName>
        <ecNumber evidence="9 11">6.3.4.4</ecNumber>
    </recommendedName>
    <alternativeName>
        <fullName evidence="9">IMP--aspartate ligase</fullName>
    </alternativeName>
</protein>
<evidence type="ECO:0000256" key="2">
    <source>
        <dbReference type="ARBA" id="ARBA00011738"/>
    </source>
</evidence>
<dbReference type="GO" id="GO:0005525">
    <property type="term" value="F:GTP binding"/>
    <property type="evidence" value="ECO:0007669"/>
    <property type="project" value="UniProtKB-UniRule"/>
</dbReference>
<feature type="binding site" evidence="9">
    <location>
        <begin position="506"/>
        <end position="508"/>
    </location>
    <ligand>
        <name>GTP</name>
        <dbReference type="ChEBI" id="CHEBI:37565"/>
    </ligand>
</feature>
<dbReference type="Proteomes" id="UP000593566">
    <property type="component" value="Unassembled WGS sequence"/>
</dbReference>
<feature type="binding site" evidence="9">
    <location>
        <begin position="39"/>
        <end position="42"/>
    </location>
    <ligand>
        <name>IMP</name>
        <dbReference type="ChEBI" id="CHEBI:58053"/>
    </ligand>
</feature>
<organism evidence="13 14">
    <name type="scientific">Letharia lupina</name>
    <dbReference type="NCBI Taxonomy" id="560253"/>
    <lineage>
        <taxon>Eukaryota</taxon>
        <taxon>Fungi</taxon>
        <taxon>Dikarya</taxon>
        <taxon>Ascomycota</taxon>
        <taxon>Pezizomycotina</taxon>
        <taxon>Lecanoromycetes</taxon>
        <taxon>OSLEUM clade</taxon>
        <taxon>Lecanoromycetidae</taxon>
        <taxon>Lecanorales</taxon>
        <taxon>Lecanorineae</taxon>
        <taxon>Parmeliaceae</taxon>
        <taxon>Letharia</taxon>
    </lineage>
</organism>
<feature type="active site" description="Proton donor" evidence="9">
    <location>
        <position position="42"/>
    </location>
</feature>
<evidence type="ECO:0000256" key="3">
    <source>
        <dbReference type="ARBA" id="ARBA00022598"/>
    </source>
</evidence>
<feature type="region of interest" description="Disordered" evidence="12">
    <location>
        <begin position="321"/>
        <end position="348"/>
    </location>
</feature>
<keyword evidence="5 9" id="KW-0547">Nucleotide-binding</keyword>
<feature type="compositionally biased region" description="Polar residues" evidence="12">
    <location>
        <begin position="336"/>
        <end position="348"/>
    </location>
</feature>
<reference evidence="13 14" key="1">
    <citation type="journal article" date="2020" name="Genomics">
        <title>Complete, high-quality genomes from long-read metagenomic sequencing of two wolf lichen thalli reveals enigmatic genome architecture.</title>
        <authorList>
            <person name="McKenzie S.K."/>
            <person name="Walston R.F."/>
            <person name="Allen J.L."/>
        </authorList>
    </citation>
    <scope>NUCLEOTIDE SEQUENCE [LARGE SCALE GENOMIC DNA]</scope>
    <source>
        <strain evidence="13">WasteWater1</strain>
    </source>
</reference>
<feature type="binding site" evidence="9">
    <location>
        <position position="386"/>
    </location>
    <ligand>
        <name>IMP</name>
        <dbReference type="ChEBI" id="CHEBI:58053"/>
    </ligand>
</feature>